<dbReference type="Proteomes" id="UP000274315">
    <property type="component" value="Unassembled WGS sequence"/>
</dbReference>
<reference evidence="1 2" key="1">
    <citation type="submission" date="2018-08" db="EMBL/GenBank/DDBJ databases">
        <title>Recombination of ecologically and evolutionarily significant loci maintains genetic cohesion in the Pseudomonas syringae species complex.</title>
        <authorList>
            <person name="Dillon M."/>
            <person name="Thakur S."/>
            <person name="Almeida R.N.D."/>
            <person name="Weir B.S."/>
            <person name="Guttman D.S."/>
        </authorList>
    </citation>
    <scope>NUCLEOTIDE SEQUENCE [LARGE SCALE GENOMIC DNA]</scope>
    <source>
        <strain evidence="1 2">ICMP 11935</strain>
    </source>
</reference>
<accession>A0A3M5X8Y9</accession>
<proteinExistence type="predicted"/>
<protein>
    <submittedName>
        <fullName evidence="1">Uncharacterized protein</fullName>
    </submittedName>
</protein>
<dbReference type="EMBL" id="RBUF01000054">
    <property type="protein sequence ID" value="RMU79032.1"/>
    <property type="molecule type" value="Genomic_DNA"/>
</dbReference>
<evidence type="ECO:0000313" key="2">
    <source>
        <dbReference type="Proteomes" id="UP000274315"/>
    </source>
</evidence>
<feature type="non-terminal residue" evidence="1">
    <location>
        <position position="1"/>
    </location>
</feature>
<dbReference type="AlphaFoldDB" id="A0A3M5X8Y9"/>
<gene>
    <name evidence="1" type="ORF">ALP24_03383</name>
</gene>
<comment type="caution">
    <text evidence="1">The sequence shown here is derived from an EMBL/GenBank/DDBJ whole genome shotgun (WGS) entry which is preliminary data.</text>
</comment>
<evidence type="ECO:0000313" key="1">
    <source>
        <dbReference type="EMBL" id="RMU79032.1"/>
    </source>
</evidence>
<organism evidence="1 2">
    <name type="scientific">Pseudomonas syringae pv. aptata</name>
    <dbReference type="NCBI Taxonomy" id="83167"/>
    <lineage>
        <taxon>Bacteria</taxon>
        <taxon>Pseudomonadati</taxon>
        <taxon>Pseudomonadota</taxon>
        <taxon>Gammaproteobacteria</taxon>
        <taxon>Pseudomonadales</taxon>
        <taxon>Pseudomonadaceae</taxon>
        <taxon>Pseudomonas</taxon>
        <taxon>Pseudomonas syringae</taxon>
    </lineage>
</organism>
<name>A0A3M5X8Y9_PSEAP</name>
<sequence length="97" mass="10579">KFLCMNVSKSCVIAIQHTFVEGAYLDKVMGAHAGDLVLREQLKAKIATTVNAVLNVNDYEILQGYNQICVKAAALAVFCATPDIHGVKVLKTEKSER</sequence>